<keyword evidence="1" id="KW-0472">Membrane</keyword>
<feature type="transmembrane region" description="Helical" evidence="1">
    <location>
        <begin position="7"/>
        <end position="30"/>
    </location>
</feature>
<dbReference type="EMBL" id="CP139779">
    <property type="protein sequence ID" value="WQB69781.1"/>
    <property type="molecule type" value="Genomic_DNA"/>
</dbReference>
<evidence type="ECO:0000313" key="3">
    <source>
        <dbReference type="Proteomes" id="UP001324533"/>
    </source>
</evidence>
<reference evidence="2 3" key="1">
    <citation type="submission" date="2023-06" db="EMBL/GenBank/DDBJ databases">
        <title>Rock-solubilizing bacteria, Microbacterium invictum, promotes re-establishment of vegetation in rocky wasteland by accelerating rock bio-weathering and reshaping soil bacterial community.</title>
        <authorList>
            <person name="Liu C."/>
        </authorList>
    </citation>
    <scope>NUCLEOTIDE SEQUENCE [LARGE SCALE GENOMIC DNA]</scope>
    <source>
        <strain evidence="2 3">X-18</strain>
    </source>
</reference>
<dbReference type="RefSeq" id="WP_322409904.1">
    <property type="nucleotide sequence ID" value="NZ_CP139779.1"/>
</dbReference>
<evidence type="ECO:0000313" key="2">
    <source>
        <dbReference type="EMBL" id="WQB69781.1"/>
    </source>
</evidence>
<organism evidence="2 3">
    <name type="scientific">Microbacterium invictum</name>
    <dbReference type="NCBI Taxonomy" id="515415"/>
    <lineage>
        <taxon>Bacteria</taxon>
        <taxon>Bacillati</taxon>
        <taxon>Actinomycetota</taxon>
        <taxon>Actinomycetes</taxon>
        <taxon>Micrococcales</taxon>
        <taxon>Microbacteriaceae</taxon>
        <taxon>Microbacterium</taxon>
    </lineage>
</organism>
<accession>A0ABZ0VAR2</accession>
<dbReference type="InterPro" id="IPR043857">
    <property type="entry name" value="DUF5819"/>
</dbReference>
<evidence type="ECO:0000256" key="1">
    <source>
        <dbReference type="SAM" id="Phobius"/>
    </source>
</evidence>
<keyword evidence="3" id="KW-1185">Reference proteome</keyword>
<keyword evidence="1" id="KW-0812">Transmembrane</keyword>
<dbReference type="Proteomes" id="UP001324533">
    <property type="component" value="Chromosome"/>
</dbReference>
<name>A0ABZ0VAR2_9MICO</name>
<proteinExistence type="predicted"/>
<dbReference type="Pfam" id="PF19136">
    <property type="entry name" value="DUF5819"/>
    <property type="match status" value="1"/>
</dbReference>
<keyword evidence="1" id="KW-1133">Transmembrane helix</keyword>
<protein>
    <submittedName>
        <fullName evidence="2">DUF5819 family protein</fullName>
    </submittedName>
</protein>
<gene>
    <name evidence="2" type="ORF">T9R20_13925</name>
</gene>
<sequence length="253" mass="28231">MAPAPRFRGIATAVSLFVVAAYVGVTLLFVNPPNPVTGAFSAVKSASTPYFAQEWNVFAPDIARSNPQLRVQAQWRDARGELVKSRWVNVTEIEFAAVEGHPLPSRVQKLSWNALSSYLSRFDDLAPAQRLMVQDTFIERSGAGFRGIPPEELVDSLSELGDDRGAAIGLLRADFALKEYLTYFATASFGQQIERVRWEVYRERPNDFERQFDSVAQHAPTTLRFGWRQADDAVRPEALAAFEEVIARYGDGS</sequence>